<dbReference type="RefSeq" id="WP_120037740.1">
    <property type="nucleotide sequence ID" value="NZ_QZFU01000010.1"/>
</dbReference>
<evidence type="ECO:0000313" key="1">
    <source>
        <dbReference type="EMBL" id="RJO79324.1"/>
    </source>
</evidence>
<comment type="caution">
    <text evidence="1">The sequence shown here is derived from an EMBL/GenBank/DDBJ whole genome shotgun (WGS) entry which is preliminary data.</text>
</comment>
<protein>
    <submittedName>
        <fullName evidence="1">Uncharacterized protein</fullName>
    </submittedName>
</protein>
<accession>A0A3A4KZE4</accession>
<name>A0A3A4KZE4_9NOCA</name>
<sequence length="146" mass="16873">MTLNLDEYQRRVRSVFANRIETLNLEAAGEELDHATLRAIRKGWDWESIPTIPYGLVIRFLLRVEKVPTIGRMREIHNSANDSWVAGYSAERRGTYQFAARKFREAAELFDLAARYAEQVDPPRVAPYRYRAHLASQDAMAVDQMS</sequence>
<organism evidence="1 2">
    <name type="scientific">Nocardia panacis</name>
    <dbReference type="NCBI Taxonomy" id="2340916"/>
    <lineage>
        <taxon>Bacteria</taxon>
        <taxon>Bacillati</taxon>
        <taxon>Actinomycetota</taxon>
        <taxon>Actinomycetes</taxon>
        <taxon>Mycobacteriales</taxon>
        <taxon>Nocardiaceae</taxon>
        <taxon>Nocardia</taxon>
    </lineage>
</organism>
<proteinExistence type="predicted"/>
<reference evidence="1 2" key="1">
    <citation type="submission" date="2018-09" db="EMBL/GenBank/DDBJ databases">
        <title>YIM PH21274 draft genome.</title>
        <authorList>
            <person name="Miao C."/>
        </authorList>
    </citation>
    <scope>NUCLEOTIDE SEQUENCE [LARGE SCALE GENOMIC DNA]</scope>
    <source>
        <strain evidence="1 2">YIM PH 21724</strain>
    </source>
</reference>
<dbReference type="Proteomes" id="UP000266677">
    <property type="component" value="Unassembled WGS sequence"/>
</dbReference>
<evidence type="ECO:0000313" key="2">
    <source>
        <dbReference type="Proteomes" id="UP000266677"/>
    </source>
</evidence>
<gene>
    <name evidence="1" type="ORF">D5S18_03055</name>
</gene>
<dbReference type="EMBL" id="QZFU01000010">
    <property type="protein sequence ID" value="RJO79324.1"/>
    <property type="molecule type" value="Genomic_DNA"/>
</dbReference>
<dbReference type="AlphaFoldDB" id="A0A3A4KZE4"/>
<keyword evidence="2" id="KW-1185">Reference proteome</keyword>